<sequence length="297" mass="32556">MTKSIFMVFAGACSYGILSTFVKLAYHEGYSIAEIAFLQAFLGMAILYLLRLFSKKNKTIATTTPTKSVWLALTLAGAALGMTSFVYYLSVQYIPASIAIVALMQFTWIGILLDWVFFRKTPTVLQLLSIALILTGTIMASGMLSGQTTGLSVKGIVYALASAFLYGIYIVVSSKIKTDVPMLTKSSVMMMGSAVLLFTINARELLTQSHFDTGLIKWVILLALFGTVIPPLLFSNGIPNIGAGYSAILMSAELPVAVICSQLILKEHIDFYQWLGILLILFSIIWMNRKKLQLQPS</sequence>
<keyword evidence="1" id="KW-1133">Transmembrane helix</keyword>
<dbReference type="AlphaFoldDB" id="A0A318URU1"/>
<dbReference type="PANTHER" id="PTHR22911:SF137">
    <property type="entry name" value="SOLUTE CARRIER FAMILY 35 MEMBER G2-RELATED"/>
    <property type="match status" value="1"/>
</dbReference>
<dbReference type="Gene3D" id="1.10.3730.20">
    <property type="match status" value="1"/>
</dbReference>
<dbReference type="PANTHER" id="PTHR22911">
    <property type="entry name" value="ACYL-MALONYL CONDENSING ENZYME-RELATED"/>
    <property type="match status" value="1"/>
</dbReference>
<name>A0A318URU1_9SPHI</name>
<dbReference type="Pfam" id="PF00892">
    <property type="entry name" value="EamA"/>
    <property type="match status" value="2"/>
</dbReference>
<evidence type="ECO:0000259" key="2">
    <source>
        <dbReference type="Pfam" id="PF00892"/>
    </source>
</evidence>
<feature type="transmembrane region" description="Helical" evidence="1">
    <location>
        <begin position="32"/>
        <end position="50"/>
    </location>
</feature>
<feature type="domain" description="EamA" evidence="2">
    <location>
        <begin position="154"/>
        <end position="288"/>
    </location>
</feature>
<dbReference type="OrthoDB" id="3180815at2"/>
<feature type="transmembrane region" description="Helical" evidence="1">
    <location>
        <begin position="186"/>
        <end position="203"/>
    </location>
</feature>
<keyword evidence="4" id="KW-1185">Reference proteome</keyword>
<dbReference type="GO" id="GO:0016020">
    <property type="term" value="C:membrane"/>
    <property type="evidence" value="ECO:0007669"/>
    <property type="project" value="InterPro"/>
</dbReference>
<dbReference type="Proteomes" id="UP000248198">
    <property type="component" value="Unassembled WGS sequence"/>
</dbReference>
<keyword evidence="1" id="KW-0812">Transmembrane</keyword>
<feature type="transmembrane region" description="Helical" evidence="1">
    <location>
        <begin position="271"/>
        <end position="288"/>
    </location>
</feature>
<dbReference type="InterPro" id="IPR000620">
    <property type="entry name" value="EamA_dom"/>
</dbReference>
<feature type="transmembrane region" description="Helical" evidence="1">
    <location>
        <begin position="96"/>
        <end position="117"/>
    </location>
</feature>
<feature type="transmembrane region" description="Helical" evidence="1">
    <location>
        <begin position="124"/>
        <end position="144"/>
    </location>
</feature>
<evidence type="ECO:0000313" key="4">
    <source>
        <dbReference type="Proteomes" id="UP000248198"/>
    </source>
</evidence>
<feature type="transmembrane region" description="Helical" evidence="1">
    <location>
        <begin position="70"/>
        <end position="90"/>
    </location>
</feature>
<organism evidence="3 4">
    <name type="scientific">Pedobacter nutrimenti</name>
    <dbReference type="NCBI Taxonomy" id="1241337"/>
    <lineage>
        <taxon>Bacteria</taxon>
        <taxon>Pseudomonadati</taxon>
        <taxon>Bacteroidota</taxon>
        <taxon>Sphingobacteriia</taxon>
        <taxon>Sphingobacteriales</taxon>
        <taxon>Sphingobacteriaceae</taxon>
        <taxon>Pedobacter</taxon>
    </lineage>
</organism>
<dbReference type="SUPFAM" id="SSF103481">
    <property type="entry name" value="Multidrug resistance efflux transporter EmrE"/>
    <property type="match status" value="2"/>
</dbReference>
<reference evidence="3 4" key="1">
    <citation type="submission" date="2018-06" db="EMBL/GenBank/DDBJ databases">
        <title>Genomic Encyclopedia of Archaeal and Bacterial Type Strains, Phase II (KMG-II): from individual species to whole genera.</title>
        <authorList>
            <person name="Goeker M."/>
        </authorList>
    </citation>
    <scope>NUCLEOTIDE SEQUENCE [LARGE SCALE GENOMIC DNA]</scope>
    <source>
        <strain evidence="3 4">DSM 27372</strain>
    </source>
</reference>
<evidence type="ECO:0000256" key="1">
    <source>
        <dbReference type="SAM" id="Phobius"/>
    </source>
</evidence>
<evidence type="ECO:0000313" key="3">
    <source>
        <dbReference type="EMBL" id="PYF74289.1"/>
    </source>
</evidence>
<dbReference type="InterPro" id="IPR037185">
    <property type="entry name" value="EmrE-like"/>
</dbReference>
<proteinExistence type="predicted"/>
<accession>A0A318URU1</accession>
<protein>
    <submittedName>
        <fullName evidence="3">Threonine/homoserine efflux transporter RhtA</fullName>
    </submittedName>
</protein>
<feature type="transmembrane region" description="Helical" evidence="1">
    <location>
        <begin position="156"/>
        <end position="174"/>
    </location>
</feature>
<comment type="caution">
    <text evidence="3">The sequence shown here is derived from an EMBL/GenBank/DDBJ whole genome shotgun (WGS) entry which is preliminary data.</text>
</comment>
<feature type="transmembrane region" description="Helical" evidence="1">
    <location>
        <begin position="246"/>
        <end position="265"/>
    </location>
</feature>
<feature type="transmembrane region" description="Helical" evidence="1">
    <location>
        <begin position="215"/>
        <end position="234"/>
    </location>
</feature>
<keyword evidence="1" id="KW-0472">Membrane</keyword>
<feature type="transmembrane region" description="Helical" evidence="1">
    <location>
        <begin position="5"/>
        <end position="26"/>
    </location>
</feature>
<dbReference type="EMBL" id="QKLU01000004">
    <property type="protein sequence ID" value="PYF74289.1"/>
    <property type="molecule type" value="Genomic_DNA"/>
</dbReference>
<feature type="domain" description="EamA" evidence="2">
    <location>
        <begin position="3"/>
        <end position="141"/>
    </location>
</feature>
<dbReference type="RefSeq" id="WP_110831462.1">
    <property type="nucleotide sequence ID" value="NZ_QKLU01000004.1"/>
</dbReference>
<gene>
    <name evidence="3" type="ORF">B0O44_104460</name>
</gene>